<reference evidence="4 5" key="1">
    <citation type="journal article" date="2015" name="BMC Genomics">
        <title>Genome mining reveals unlocked bioactive potential of marine Gram-negative bacteria.</title>
        <authorList>
            <person name="Machado H."/>
            <person name="Sonnenschein E.C."/>
            <person name="Melchiorsen J."/>
            <person name="Gram L."/>
        </authorList>
    </citation>
    <scope>NUCLEOTIDE SEQUENCE [LARGE SCALE GENOMIC DNA]</scope>
    <source>
        <strain evidence="4 5">S2471</strain>
    </source>
</reference>
<dbReference type="Gene3D" id="3.40.630.30">
    <property type="match status" value="1"/>
</dbReference>
<dbReference type="PANTHER" id="PTHR43877">
    <property type="entry name" value="AMINOALKYLPHOSPHONATE N-ACETYLTRANSFERASE-RELATED-RELATED"/>
    <property type="match status" value="1"/>
</dbReference>
<evidence type="ECO:0000256" key="2">
    <source>
        <dbReference type="ARBA" id="ARBA00023315"/>
    </source>
</evidence>
<comment type="caution">
    <text evidence="4">The sequence shown here is derived from an EMBL/GenBank/DDBJ whole genome shotgun (WGS) entry which is preliminary data.</text>
</comment>
<proteinExistence type="predicted"/>
<feature type="domain" description="N-acetyltransferase" evidence="3">
    <location>
        <begin position="1"/>
        <end position="156"/>
    </location>
</feature>
<keyword evidence="2" id="KW-0012">Acyltransferase</keyword>
<protein>
    <recommendedName>
        <fullName evidence="3">N-acetyltransferase domain-containing protein</fullName>
    </recommendedName>
</protein>
<dbReference type="Proteomes" id="UP000033452">
    <property type="component" value="Unassembled WGS sequence"/>
</dbReference>
<evidence type="ECO:0000313" key="5">
    <source>
        <dbReference type="Proteomes" id="UP000033452"/>
    </source>
</evidence>
<dbReference type="EMBL" id="JXYA01000044">
    <property type="protein sequence ID" value="KJZ06789.1"/>
    <property type="molecule type" value="Genomic_DNA"/>
</dbReference>
<dbReference type="InterPro" id="IPR000182">
    <property type="entry name" value="GNAT_dom"/>
</dbReference>
<sequence>MEIINLDPHHPEVSQLLRDIDELMNTLYPPSSNQLIPADELAAPGVYFVGARTETAVVGCGALVPQTAEDIDQTRYGELKRVYVQPPYRGLGVSKRIMQSLIGHARQAGFRILRLETGIRQTEAIGLYASLGFVQRDAFGSYEPDPLSVYMELTLK</sequence>
<dbReference type="PATRIC" id="fig|43658.5.peg.3781"/>
<dbReference type="GO" id="GO:0016747">
    <property type="term" value="F:acyltransferase activity, transferring groups other than amino-acyl groups"/>
    <property type="evidence" value="ECO:0007669"/>
    <property type="project" value="InterPro"/>
</dbReference>
<dbReference type="InterPro" id="IPR050832">
    <property type="entry name" value="Bact_Acetyltransf"/>
</dbReference>
<dbReference type="AlphaFoldDB" id="A0A0F4QHI2"/>
<keyword evidence="1" id="KW-0808">Transferase</keyword>
<dbReference type="RefSeq" id="WP_046006351.1">
    <property type="nucleotide sequence ID" value="NZ_JXYA01000044.1"/>
</dbReference>
<evidence type="ECO:0000313" key="4">
    <source>
        <dbReference type="EMBL" id="KJZ06789.1"/>
    </source>
</evidence>
<evidence type="ECO:0000259" key="3">
    <source>
        <dbReference type="PROSITE" id="PS51186"/>
    </source>
</evidence>
<name>A0A0F4QHI2_9GAMM</name>
<keyword evidence="5" id="KW-1185">Reference proteome</keyword>
<dbReference type="PANTHER" id="PTHR43877:SF5">
    <property type="entry name" value="BLL8307 PROTEIN"/>
    <property type="match status" value="1"/>
</dbReference>
<accession>A0A0F4QHI2</accession>
<gene>
    <name evidence="4" type="ORF">TW77_17905</name>
</gene>
<dbReference type="CDD" id="cd04301">
    <property type="entry name" value="NAT_SF"/>
    <property type="match status" value="1"/>
</dbReference>
<dbReference type="SUPFAM" id="SSF55729">
    <property type="entry name" value="Acyl-CoA N-acyltransferases (Nat)"/>
    <property type="match status" value="1"/>
</dbReference>
<dbReference type="PROSITE" id="PS51186">
    <property type="entry name" value="GNAT"/>
    <property type="match status" value="1"/>
</dbReference>
<evidence type="ECO:0000256" key="1">
    <source>
        <dbReference type="ARBA" id="ARBA00022679"/>
    </source>
</evidence>
<dbReference type="Pfam" id="PF00583">
    <property type="entry name" value="Acetyltransf_1"/>
    <property type="match status" value="1"/>
</dbReference>
<dbReference type="OrthoDB" id="9803233at2"/>
<organism evidence="4 5">
    <name type="scientific">Pseudoalteromonas rubra</name>
    <dbReference type="NCBI Taxonomy" id="43658"/>
    <lineage>
        <taxon>Bacteria</taxon>
        <taxon>Pseudomonadati</taxon>
        <taxon>Pseudomonadota</taxon>
        <taxon>Gammaproteobacteria</taxon>
        <taxon>Alteromonadales</taxon>
        <taxon>Pseudoalteromonadaceae</taxon>
        <taxon>Pseudoalteromonas</taxon>
    </lineage>
</organism>
<dbReference type="InterPro" id="IPR016181">
    <property type="entry name" value="Acyl_CoA_acyltransferase"/>
</dbReference>